<dbReference type="InterPro" id="IPR017932">
    <property type="entry name" value="GATase_2_dom"/>
</dbReference>
<dbReference type="Proteomes" id="UP000019140">
    <property type="component" value="Unassembled WGS sequence"/>
</dbReference>
<dbReference type="GO" id="GO:0004066">
    <property type="term" value="F:asparagine synthase (glutamine-hydrolyzing) activity"/>
    <property type="evidence" value="ECO:0007669"/>
    <property type="project" value="UniProtKB-EC"/>
</dbReference>
<dbReference type="HOGENOM" id="CLU_014658_3_1_7"/>
<dbReference type="PROSITE" id="PS51278">
    <property type="entry name" value="GATASE_TYPE_2"/>
    <property type="match status" value="1"/>
</dbReference>
<feature type="site" description="Important for beta-aspartyl-AMP intermediate formation" evidence="10">
    <location>
        <position position="362"/>
    </location>
</feature>
<evidence type="ECO:0000256" key="1">
    <source>
        <dbReference type="ARBA" id="ARBA00005187"/>
    </source>
</evidence>
<feature type="active site" description="For GATase activity" evidence="8">
    <location>
        <position position="2"/>
    </location>
</feature>
<keyword evidence="8" id="KW-0028">Amino-acid biosynthesis</keyword>
<comment type="pathway">
    <text evidence="1">Amino-acid biosynthesis; L-asparagine biosynthesis; L-asparagine from L-aspartate (L-Gln route): step 1/1.</text>
</comment>
<dbReference type="InterPro" id="IPR029055">
    <property type="entry name" value="Ntn_hydrolases_N"/>
</dbReference>
<evidence type="ECO:0000256" key="5">
    <source>
        <dbReference type="ARBA" id="ARBA00022840"/>
    </source>
</evidence>
<organism evidence="12 13">
    <name type="scientific">Candidatus Entotheonella gemina</name>
    <dbReference type="NCBI Taxonomy" id="1429439"/>
    <lineage>
        <taxon>Bacteria</taxon>
        <taxon>Pseudomonadati</taxon>
        <taxon>Nitrospinota/Tectimicrobiota group</taxon>
        <taxon>Candidatus Tectimicrobiota</taxon>
        <taxon>Candidatus Entotheonellia</taxon>
        <taxon>Candidatus Entotheonellales</taxon>
        <taxon>Candidatus Entotheonellaceae</taxon>
        <taxon>Candidatus Entotheonella</taxon>
    </lineage>
</organism>
<evidence type="ECO:0000256" key="9">
    <source>
        <dbReference type="PIRSR" id="PIRSR001589-2"/>
    </source>
</evidence>
<sequence length="633" mass="72907">MCGIAGRLNFDREHHVDPHALRAMCDMMRHRGPDDEGRYCEEAIGLGMRRLNIIDLDTGQQPIWNEDGSVVVVYNGEIYNYRELRRDLLARGHRFRTQSDTEVIVHLYEERGEDFLQDLNGMYAIALWDCRTETLILARDRFGEKPLHYQLTDHGIAFASEMKSILCTLDARPDFDLEAVYQYFLLHYIPAPLTIYQGIRKLLPGHYLRCAKGRVQEIKYWDFTYEPDRQHGEAYFAEGVRALLEDAVRLRLVSDVPLGAFLSGGIDSSIVVGLMSRLMDHPVQTFSIGFEEAGHDESAFAQQAATAFGADHHAQVVKASAMDLLHRLVWHCDEPFADSSALPTFLLSEMTRRGVTVALSGDGGDELFGGYERYDRILRRRKWSRLPAALRRQLAKVGQRLPRHARGKAFLQSLALDDYPFFCLGLQPQEVSEFLSADVLAPDGTAAMDPYRFASAYELPEQGRDRLAPFLYFDAKVYLPEDILVKVDRMSMAHGLETRQPFLDHRLVEFVARMPSALKVRRTARGYETKYLLKKAFRDLLPPVTRQRRKHGFTLPVDHWFRHELRDMVHDLLAPSHLQSLGLFEPKAVSRLVNEHVEERRNHKETLWALVVFVLWHQHQDPWPMTAVTRRET</sequence>
<keyword evidence="5 9" id="KW-0067">ATP-binding</keyword>
<dbReference type="InterPro" id="IPR014729">
    <property type="entry name" value="Rossmann-like_a/b/a_fold"/>
</dbReference>
<dbReference type="InterPro" id="IPR051786">
    <property type="entry name" value="ASN_synthetase/amidase"/>
</dbReference>
<evidence type="ECO:0000256" key="8">
    <source>
        <dbReference type="PIRSR" id="PIRSR001589-1"/>
    </source>
</evidence>
<comment type="similarity">
    <text evidence="2">Belongs to the asparagine synthetase family.</text>
</comment>
<dbReference type="PIRSF" id="PIRSF001589">
    <property type="entry name" value="Asn_synthetase_glu-h"/>
    <property type="match status" value="1"/>
</dbReference>
<evidence type="ECO:0000313" key="13">
    <source>
        <dbReference type="Proteomes" id="UP000019140"/>
    </source>
</evidence>
<dbReference type="PATRIC" id="fig|1429439.4.peg.1097"/>
<keyword evidence="8" id="KW-0061">Asparagine biosynthesis</keyword>
<dbReference type="CDD" id="cd01991">
    <property type="entry name" value="Asn_synthase_B_C"/>
    <property type="match status" value="1"/>
</dbReference>
<dbReference type="InterPro" id="IPR001962">
    <property type="entry name" value="Asn_synthase"/>
</dbReference>
<feature type="binding site" evidence="9">
    <location>
        <position position="100"/>
    </location>
    <ligand>
        <name>L-glutamine</name>
        <dbReference type="ChEBI" id="CHEBI:58359"/>
    </ligand>
</feature>
<dbReference type="PANTHER" id="PTHR43284">
    <property type="entry name" value="ASPARAGINE SYNTHETASE (GLUTAMINE-HYDROLYZING)"/>
    <property type="match status" value="1"/>
</dbReference>
<evidence type="ECO:0000259" key="11">
    <source>
        <dbReference type="PROSITE" id="PS51278"/>
    </source>
</evidence>
<protein>
    <recommendedName>
        <fullName evidence="3">asparagine synthase (glutamine-hydrolyzing)</fullName>
        <ecNumber evidence="3">6.3.5.4</ecNumber>
    </recommendedName>
</protein>
<evidence type="ECO:0000256" key="7">
    <source>
        <dbReference type="ARBA" id="ARBA00048741"/>
    </source>
</evidence>
<dbReference type="Gene3D" id="3.60.20.10">
    <property type="entry name" value="Glutamine Phosphoribosylpyrophosphate, subunit 1, domain 1"/>
    <property type="match status" value="1"/>
</dbReference>
<gene>
    <name evidence="12" type="ORF">ETSY2_06340</name>
</gene>
<evidence type="ECO:0000256" key="4">
    <source>
        <dbReference type="ARBA" id="ARBA00022741"/>
    </source>
</evidence>
<dbReference type="CDD" id="cd00712">
    <property type="entry name" value="AsnB"/>
    <property type="match status" value="1"/>
</dbReference>
<feature type="binding site" evidence="9">
    <location>
        <position position="288"/>
    </location>
    <ligand>
        <name>ATP</name>
        <dbReference type="ChEBI" id="CHEBI:30616"/>
    </ligand>
</feature>
<dbReference type="InterPro" id="IPR006426">
    <property type="entry name" value="Asn_synth_AEB"/>
</dbReference>
<evidence type="ECO:0000256" key="2">
    <source>
        <dbReference type="ARBA" id="ARBA00005752"/>
    </source>
</evidence>
<comment type="caution">
    <text evidence="12">The sequence shown here is derived from an EMBL/GenBank/DDBJ whole genome shotgun (WGS) entry which is preliminary data.</text>
</comment>
<dbReference type="SUPFAM" id="SSF52402">
    <property type="entry name" value="Adenine nucleotide alpha hydrolases-like"/>
    <property type="match status" value="1"/>
</dbReference>
<dbReference type="EC" id="6.3.5.4" evidence="3"/>
<accession>W4MF49</accession>
<dbReference type="Pfam" id="PF00733">
    <property type="entry name" value="Asn_synthase"/>
    <property type="match status" value="1"/>
</dbReference>
<keyword evidence="6 8" id="KW-0315">Glutamine amidotransferase</keyword>
<dbReference type="Gene3D" id="3.40.50.620">
    <property type="entry name" value="HUPs"/>
    <property type="match status" value="2"/>
</dbReference>
<dbReference type="Pfam" id="PF13537">
    <property type="entry name" value="GATase_7"/>
    <property type="match status" value="1"/>
</dbReference>
<proteinExistence type="inferred from homology"/>
<dbReference type="GO" id="GO:0006529">
    <property type="term" value="P:asparagine biosynthetic process"/>
    <property type="evidence" value="ECO:0007669"/>
    <property type="project" value="UniProtKB-KW"/>
</dbReference>
<evidence type="ECO:0000256" key="6">
    <source>
        <dbReference type="ARBA" id="ARBA00022962"/>
    </source>
</evidence>
<keyword evidence="4 9" id="KW-0547">Nucleotide-binding</keyword>
<dbReference type="GO" id="GO:0005524">
    <property type="term" value="F:ATP binding"/>
    <property type="evidence" value="ECO:0007669"/>
    <property type="project" value="UniProtKB-KW"/>
</dbReference>
<dbReference type="AlphaFoldDB" id="W4MF49"/>
<reference evidence="12 13" key="1">
    <citation type="journal article" date="2014" name="Nature">
        <title>An environmental bacterial taxon with a large and distinct metabolic repertoire.</title>
        <authorList>
            <person name="Wilson M.C."/>
            <person name="Mori T."/>
            <person name="Ruckert C."/>
            <person name="Uria A.R."/>
            <person name="Helf M.J."/>
            <person name="Takada K."/>
            <person name="Gernert C."/>
            <person name="Steffens U.A."/>
            <person name="Heycke N."/>
            <person name="Schmitt S."/>
            <person name="Rinke C."/>
            <person name="Helfrich E.J."/>
            <person name="Brachmann A.O."/>
            <person name="Gurgui C."/>
            <person name="Wakimoto T."/>
            <person name="Kracht M."/>
            <person name="Crusemann M."/>
            <person name="Hentschel U."/>
            <person name="Abe I."/>
            <person name="Matsunaga S."/>
            <person name="Kalinowski J."/>
            <person name="Takeyama H."/>
            <person name="Piel J."/>
        </authorList>
    </citation>
    <scope>NUCLEOTIDE SEQUENCE [LARGE SCALE GENOMIC DNA]</scope>
    <source>
        <strain evidence="13">TSY2</strain>
    </source>
</reference>
<dbReference type="NCBIfam" id="TIGR01536">
    <property type="entry name" value="asn_synth_AEB"/>
    <property type="match status" value="1"/>
</dbReference>
<name>W4MF49_9BACT</name>
<keyword evidence="13" id="KW-1185">Reference proteome</keyword>
<evidence type="ECO:0000313" key="12">
    <source>
        <dbReference type="EMBL" id="ETX08272.1"/>
    </source>
</evidence>
<feature type="binding site" evidence="9">
    <location>
        <begin position="360"/>
        <end position="361"/>
    </location>
    <ligand>
        <name>ATP</name>
        <dbReference type="ChEBI" id="CHEBI:30616"/>
    </ligand>
</feature>
<dbReference type="SUPFAM" id="SSF56235">
    <property type="entry name" value="N-terminal nucleophile aminohydrolases (Ntn hydrolases)"/>
    <property type="match status" value="1"/>
</dbReference>
<dbReference type="GO" id="GO:0005829">
    <property type="term" value="C:cytosol"/>
    <property type="evidence" value="ECO:0007669"/>
    <property type="project" value="TreeGrafter"/>
</dbReference>
<dbReference type="InterPro" id="IPR033738">
    <property type="entry name" value="AsnB_N"/>
</dbReference>
<comment type="catalytic activity">
    <reaction evidence="7">
        <text>L-aspartate + L-glutamine + ATP + H2O = L-asparagine + L-glutamate + AMP + diphosphate + H(+)</text>
        <dbReference type="Rhea" id="RHEA:12228"/>
        <dbReference type="ChEBI" id="CHEBI:15377"/>
        <dbReference type="ChEBI" id="CHEBI:15378"/>
        <dbReference type="ChEBI" id="CHEBI:29985"/>
        <dbReference type="ChEBI" id="CHEBI:29991"/>
        <dbReference type="ChEBI" id="CHEBI:30616"/>
        <dbReference type="ChEBI" id="CHEBI:33019"/>
        <dbReference type="ChEBI" id="CHEBI:58048"/>
        <dbReference type="ChEBI" id="CHEBI:58359"/>
        <dbReference type="ChEBI" id="CHEBI:456215"/>
        <dbReference type="EC" id="6.3.5.4"/>
    </reaction>
</comment>
<evidence type="ECO:0000256" key="10">
    <source>
        <dbReference type="PIRSR" id="PIRSR001589-3"/>
    </source>
</evidence>
<feature type="domain" description="Glutamine amidotransferase type-2" evidence="11">
    <location>
        <begin position="2"/>
        <end position="213"/>
    </location>
</feature>
<dbReference type="PANTHER" id="PTHR43284:SF1">
    <property type="entry name" value="ASPARAGINE SYNTHETASE"/>
    <property type="match status" value="1"/>
</dbReference>
<evidence type="ECO:0000256" key="3">
    <source>
        <dbReference type="ARBA" id="ARBA00012737"/>
    </source>
</evidence>
<dbReference type="EMBL" id="AZHX01000257">
    <property type="protein sequence ID" value="ETX08272.1"/>
    <property type="molecule type" value="Genomic_DNA"/>
</dbReference>